<organism evidence="2 3">
    <name type="scientific">Ostreococcus lucimarinus (strain CCE9901)</name>
    <dbReference type="NCBI Taxonomy" id="436017"/>
    <lineage>
        <taxon>Eukaryota</taxon>
        <taxon>Viridiplantae</taxon>
        <taxon>Chlorophyta</taxon>
        <taxon>Mamiellophyceae</taxon>
        <taxon>Mamiellales</taxon>
        <taxon>Bathycoccaceae</taxon>
        <taxon>Ostreococcus</taxon>
    </lineage>
</organism>
<evidence type="ECO:0000313" key="3">
    <source>
        <dbReference type="Proteomes" id="UP000001568"/>
    </source>
</evidence>
<dbReference type="AlphaFoldDB" id="A4SBH5"/>
<feature type="region of interest" description="Disordered" evidence="1">
    <location>
        <begin position="1"/>
        <end position="26"/>
    </location>
</feature>
<name>A4SBH5_OSTLU</name>
<keyword evidence="3" id="KW-1185">Reference proteome</keyword>
<dbReference type="Proteomes" id="UP000001568">
    <property type="component" value="Chromosome 20"/>
</dbReference>
<sequence>MHARAAIVSASASIARGTESSHSEPFVPSARVVDENAHAELRCAGKTSREELSPSQRARALAGIMDAASALGTRAPLSPLGNGTTPLRRARSLMAEAATTSAANGLKQIRASRANRASSAGARDAEENLDALEDEAPRRAASDAASVASASALDAANAIAKYADRERQLVAFMKEMASSADARLNDALDALSASEAQREEELAAMALAADAEREALEFSILLENKARVKERERVVELETLLALKQREIDALAAERGGARPSAAAVRYAANVRDEVKAILRAEFKRELADELLK</sequence>
<feature type="compositionally biased region" description="Low complexity" evidence="1">
    <location>
        <begin position="1"/>
        <end position="16"/>
    </location>
</feature>
<protein>
    <submittedName>
        <fullName evidence="2">Uncharacterized protein</fullName>
    </submittedName>
</protein>
<reference evidence="2 3" key="1">
    <citation type="journal article" date="2007" name="Proc. Natl. Acad. Sci. U.S.A.">
        <title>The tiny eukaryote Ostreococcus provides genomic insights into the paradox of plankton speciation.</title>
        <authorList>
            <person name="Palenik B."/>
            <person name="Grimwood J."/>
            <person name="Aerts A."/>
            <person name="Rouze P."/>
            <person name="Salamov A."/>
            <person name="Putnam N."/>
            <person name="Dupont C."/>
            <person name="Jorgensen R."/>
            <person name="Derelle E."/>
            <person name="Rombauts S."/>
            <person name="Zhou K."/>
            <person name="Otillar R."/>
            <person name="Merchant S.S."/>
            <person name="Podell S."/>
            <person name="Gaasterland T."/>
            <person name="Napoli C."/>
            <person name="Gendler K."/>
            <person name="Manuell A."/>
            <person name="Tai V."/>
            <person name="Vallon O."/>
            <person name="Piganeau G."/>
            <person name="Jancek S."/>
            <person name="Heijde M."/>
            <person name="Jabbari K."/>
            <person name="Bowler C."/>
            <person name="Lohr M."/>
            <person name="Robbens S."/>
            <person name="Werner G."/>
            <person name="Dubchak I."/>
            <person name="Pazour G.J."/>
            <person name="Ren Q."/>
            <person name="Paulsen I."/>
            <person name="Delwiche C."/>
            <person name="Schmutz J."/>
            <person name="Rokhsar D."/>
            <person name="Van de Peer Y."/>
            <person name="Moreau H."/>
            <person name="Grigoriev I.V."/>
        </authorList>
    </citation>
    <scope>NUCLEOTIDE SEQUENCE [LARGE SCALE GENOMIC DNA]</scope>
    <source>
        <strain evidence="2 3">CCE9901</strain>
    </source>
</reference>
<proteinExistence type="predicted"/>
<dbReference type="RefSeq" id="XP_001422619.1">
    <property type="nucleotide sequence ID" value="XM_001422582.1"/>
</dbReference>
<evidence type="ECO:0000313" key="2">
    <source>
        <dbReference type="EMBL" id="ABP00936.1"/>
    </source>
</evidence>
<dbReference type="HOGENOM" id="CLU_951199_0_0_1"/>
<accession>A4SBH5</accession>
<dbReference type="EMBL" id="CP000600">
    <property type="protein sequence ID" value="ABP00936.1"/>
    <property type="molecule type" value="Genomic_DNA"/>
</dbReference>
<evidence type="ECO:0000256" key="1">
    <source>
        <dbReference type="SAM" id="MobiDB-lite"/>
    </source>
</evidence>
<dbReference type="Gramene" id="ABP00936">
    <property type="protein sequence ID" value="ABP00936"/>
    <property type="gene ID" value="OSTLU_19144"/>
</dbReference>
<dbReference type="KEGG" id="olu:OSTLU_19144"/>
<gene>
    <name evidence="2" type="ORF">OSTLU_19144</name>
</gene>
<dbReference type="GeneID" id="5006677"/>